<dbReference type="Proteomes" id="UP000595437">
    <property type="component" value="Chromosome 10"/>
</dbReference>
<accession>A0A7T8GZR5</accession>
<keyword evidence="2" id="KW-1185">Reference proteome</keyword>
<sequence length="64" mass="7019">MESRSFLEGACTRACNPFDTLSQHEHNDSKLPKMFEEVHPIHKGSGKEPLVASSNRAVSVLPAV</sequence>
<gene>
    <name evidence="1" type="ORF">FKW44_015067</name>
</gene>
<protein>
    <submittedName>
        <fullName evidence="1">Uncharacterized protein</fullName>
    </submittedName>
</protein>
<reference evidence="2" key="1">
    <citation type="submission" date="2021-01" db="EMBL/GenBank/DDBJ databases">
        <title>Caligus Genome Assembly.</title>
        <authorList>
            <person name="Gallardo-Escarate C."/>
        </authorList>
    </citation>
    <scope>NUCLEOTIDE SEQUENCE [LARGE SCALE GENOMIC DNA]</scope>
</reference>
<dbReference type="EMBL" id="CP045899">
    <property type="protein sequence ID" value="QQP40873.1"/>
    <property type="molecule type" value="Genomic_DNA"/>
</dbReference>
<evidence type="ECO:0000313" key="2">
    <source>
        <dbReference type="Proteomes" id="UP000595437"/>
    </source>
</evidence>
<proteinExistence type="predicted"/>
<name>A0A7T8GZR5_CALRO</name>
<organism evidence="1 2">
    <name type="scientific">Caligus rogercresseyi</name>
    <name type="common">Sea louse</name>
    <dbReference type="NCBI Taxonomy" id="217165"/>
    <lineage>
        <taxon>Eukaryota</taxon>
        <taxon>Metazoa</taxon>
        <taxon>Ecdysozoa</taxon>
        <taxon>Arthropoda</taxon>
        <taxon>Crustacea</taxon>
        <taxon>Multicrustacea</taxon>
        <taxon>Hexanauplia</taxon>
        <taxon>Copepoda</taxon>
        <taxon>Siphonostomatoida</taxon>
        <taxon>Caligidae</taxon>
        <taxon>Caligus</taxon>
    </lineage>
</organism>
<evidence type="ECO:0000313" key="1">
    <source>
        <dbReference type="EMBL" id="QQP40873.1"/>
    </source>
</evidence>
<dbReference type="AlphaFoldDB" id="A0A7T8GZR5"/>